<gene>
    <name evidence="3" type="ORF">E3D37_42550</name>
</gene>
<dbReference type="Proteomes" id="UP000298234">
    <property type="component" value="Unassembled WGS sequence"/>
</dbReference>
<reference evidence="3 4" key="1">
    <citation type="submission" date="2019-03" db="EMBL/GenBank/DDBJ databases">
        <title>Burkholderia cepacia outbreak.</title>
        <authorList>
            <person name="Farzana R."/>
            <person name="Walsh T.R."/>
        </authorList>
    </citation>
    <scope>NUCLEOTIDE SEQUENCE [LARGE SCALE GENOMIC DNA]</scope>
    <source>
        <strain evidence="4">d13</strain>
    </source>
</reference>
<dbReference type="InterPro" id="IPR014911">
    <property type="entry name" value="PilS_N"/>
</dbReference>
<dbReference type="SUPFAM" id="SSF54523">
    <property type="entry name" value="Pili subunits"/>
    <property type="match status" value="1"/>
</dbReference>
<dbReference type="AlphaFoldDB" id="A0AAX2RDM7"/>
<comment type="caution">
    <text evidence="3">The sequence shown here is derived from an EMBL/GenBank/DDBJ whole genome shotgun (WGS) entry which is preliminary data.</text>
</comment>
<proteinExistence type="predicted"/>
<evidence type="ECO:0000313" key="4">
    <source>
        <dbReference type="Proteomes" id="UP000298234"/>
    </source>
</evidence>
<protein>
    <recommendedName>
        <fullName evidence="2">Type 4 secretion system PilS N-terminal domain-containing protein</fullName>
    </recommendedName>
</protein>
<evidence type="ECO:0000313" key="3">
    <source>
        <dbReference type="EMBL" id="TEU32673.1"/>
    </source>
</evidence>
<dbReference type="InterPro" id="IPR045584">
    <property type="entry name" value="Pilin-like"/>
</dbReference>
<dbReference type="Gene3D" id="3.30.1690.10">
    <property type="entry name" value="TcpA-like pilin"/>
    <property type="match status" value="1"/>
</dbReference>
<name>A0AAX2RDM7_BURCE</name>
<dbReference type="RefSeq" id="WP_134257818.1">
    <property type="nucleotide sequence ID" value="NZ_SNSG01000126.1"/>
</dbReference>
<accession>A0AAX2RDM7</accession>
<feature type="transmembrane region" description="Helical" evidence="1">
    <location>
        <begin position="6"/>
        <end position="29"/>
    </location>
</feature>
<evidence type="ECO:0000256" key="1">
    <source>
        <dbReference type="SAM" id="Phobius"/>
    </source>
</evidence>
<keyword evidence="1" id="KW-0812">Transmembrane</keyword>
<organism evidence="3 4">
    <name type="scientific">Burkholderia cepacia</name>
    <name type="common">Pseudomonas cepacia</name>
    <dbReference type="NCBI Taxonomy" id="292"/>
    <lineage>
        <taxon>Bacteria</taxon>
        <taxon>Pseudomonadati</taxon>
        <taxon>Pseudomonadota</taxon>
        <taxon>Betaproteobacteria</taxon>
        <taxon>Burkholderiales</taxon>
        <taxon>Burkholderiaceae</taxon>
        <taxon>Burkholderia</taxon>
        <taxon>Burkholderia cepacia complex</taxon>
    </lineage>
</organism>
<dbReference type="Pfam" id="PF08805">
    <property type="entry name" value="PilS"/>
    <property type="match status" value="1"/>
</dbReference>
<keyword evidence="1" id="KW-1133">Transmembrane helix</keyword>
<feature type="domain" description="Type 4 secretion system PilS N-terminal" evidence="2">
    <location>
        <begin position="42"/>
        <end position="164"/>
    </location>
</feature>
<dbReference type="EMBL" id="SNSQ01000096">
    <property type="protein sequence ID" value="TEU32673.1"/>
    <property type="molecule type" value="Genomic_DNA"/>
</dbReference>
<sequence length="165" mass="16876">MREFFGSLYGQIITVFGLISIIALGSNIFSTDKGLSQAADVGVLVTNARQQLGASPNGYVGFADANVADLIRAGVIPATMVRNGALVDRWKGAINLSSQSNGGQGVITLNGINIASDCAKLVTTLGNGYDSVTVGGTTFNKDNPSDGQRAGAACNGQTTVTVVFS</sequence>
<keyword evidence="1" id="KW-0472">Membrane</keyword>
<evidence type="ECO:0000259" key="2">
    <source>
        <dbReference type="Pfam" id="PF08805"/>
    </source>
</evidence>